<dbReference type="InterPro" id="IPR001650">
    <property type="entry name" value="Helicase_C-like"/>
</dbReference>
<keyword evidence="6 12" id="KW-0347">Helicase</keyword>
<evidence type="ECO:0000259" key="15">
    <source>
        <dbReference type="PROSITE" id="PS51194"/>
    </source>
</evidence>
<dbReference type="SUPFAM" id="SSF52540">
    <property type="entry name" value="P-loop containing nucleoside triphosphate hydrolases"/>
    <property type="match status" value="1"/>
</dbReference>
<dbReference type="PANTHER" id="PTHR47959:SF1">
    <property type="entry name" value="ATP-DEPENDENT RNA HELICASE DBPA"/>
    <property type="match status" value="1"/>
</dbReference>
<evidence type="ECO:0000256" key="5">
    <source>
        <dbReference type="ARBA" id="ARBA00022801"/>
    </source>
</evidence>
<feature type="domain" description="Helicase C-terminal" evidence="15">
    <location>
        <begin position="480"/>
        <end position="632"/>
    </location>
</feature>
<evidence type="ECO:0000256" key="8">
    <source>
        <dbReference type="ARBA" id="ARBA00022884"/>
    </source>
</evidence>
<dbReference type="Proteomes" id="UP001447188">
    <property type="component" value="Unassembled WGS sequence"/>
</dbReference>
<dbReference type="CDD" id="cd18787">
    <property type="entry name" value="SF2_C_DEAD"/>
    <property type="match status" value="1"/>
</dbReference>
<accession>A0ABR3GYX0</accession>
<evidence type="ECO:0000256" key="4">
    <source>
        <dbReference type="ARBA" id="ARBA00022741"/>
    </source>
</evidence>
<reference evidence="17 18" key="1">
    <citation type="submission" date="2024-02" db="EMBL/GenBank/DDBJ databases">
        <title>Discinaceae phylogenomics.</title>
        <authorList>
            <person name="Dirks A.C."/>
            <person name="James T.Y."/>
        </authorList>
    </citation>
    <scope>NUCLEOTIDE SEQUENCE [LARGE SCALE GENOMIC DNA]</scope>
    <source>
        <strain evidence="17 18">ACD0624</strain>
    </source>
</reference>
<comment type="caution">
    <text evidence="17">The sequence shown here is derived from an EMBL/GenBank/DDBJ whole genome shotgun (WGS) entry which is preliminary data.</text>
</comment>
<feature type="compositionally biased region" description="Basic and acidic residues" evidence="13">
    <location>
        <begin position="18"/>
        <end position="30"/>
    </location>
</feature>
<evidence type="ECO:0000256" key="9">
    <source>
        <dbReference type="ARBA" id="ARBA00023242"/>
    </source>
</evidence>
<evidence type="ECO:0000313" key="17">
    <source>
        <dbReference type="EMBL" id="KAL0640826.1"/>
    </source>
</evidence>
<dbReference type="SMART" id="SM00490">
    <property type="entry name" value="HELICc"/>
    <property type="match status" value="1"/>
</dbReference>
<dbReference type="PROSITE" id="PS00039">
    <property type="entry name" value="DEAD_ATP_HELICASE"/>
    <property type="match status" value="1"/>
</dbReference>
<evidence type="ECO:0000259" key="16">
    <source>
        <dbReference type="PROSITE" id="PS51195"/>
    </source>
</evidence>
<dbReference type="EMBL" id="JBBBZM010000001">
    <property type="protein sequence ID" value="KAL0640826.1"/>
    <property type="molecule type" value="Genomic_DNA"/>
</dbReference>
<dbReference type="PANTHER" id="PTHR47959">
    <property type="entry name" value="ATP-DEPENDENT RNA HELICASE RHLE-RELATED"/>
    <property type="match status" value="1"/>
</dbReference>
<dbReference type="InterPro" id="IPR011545">
    <property type="entry name" value="DEAD/DEAH_box_helicase_dom"/>
</dbReference>
<dbReference type="PROSITE" id="PS51194">
    <property type="entry name" value="HELICASE_CTER"/>
    <property type="match status" value="1"/>
</dbReference>
<evidence type="ECO:0000256" key="11">
    <source>
        <dbReference type="PROSITE-ProRule" id="PRU00552"/>
    </source>
</evidence>
<name>A0ABR3GYX0_9PEZI</name>
<keyword evidence="18" id="KW-1185">Reference proteome</keyword>
<evidence type="ECO:0000256" key="13">
    <source>
        <dbReference type="SAM" id="MobiDB-lite"/>
    </source>
</evidence>
<feature type="domain" description="Helicase ATP-binding" evidence="14">
    <location>
        <begin position="206"/>
        <end position="418"/>
    </location>
</feature>
<dbReference type="GO" id="GO:0016787">
    <property type="term" value="F:hydrolase activity"/>
    <property type="evidence" value="ECO:0007669"/>
    <property type="project" value="UniProtKB-KW"/>
</dbReference>
<keyword evidence="9" id="KW-0539">Nucleus</keyword>
<comment type="subcellular location">
    <subcellularLocation>
        <location evidence="1">Nucleus</location>
    </subcellularLocation>
</comment>
<dbReference type="InterPro" id="IPR050079">
    <property type="entry name" value="DEAD_box_RNA_helicase"/>
</dbReference>
<comment type="catalytic activity">
    <reaction evidence="10">
        <text>ATP + H2O = ADP + phosphate + H(+)</text>
        <dbReference type="Rhea" id="RHEA:13065"/>
        <dbReference type="ChEBI" id="CHEBI:15377"/>
        <dbReference type="ChEBI" id="CHEBI:15378"/>
        <dbReference type="ChEBI" id="CHEBI:30616"/>
        <dbReference type="ChEBI" id="CHEBI:43474"/>
        <dbReference type="ChEBI" id="CHEBI:456216"/>
        <dbReference type="EC" id="3.6.4.13"/>
    </reaction>
</comment>
<feature type="region of interest" description="Disordered" evidence="13">
    <location>
        <begin position="369"/>
        <end position="398"/>
    </location>
</feature>
<comment type="similarity">
    <text evidence="12">Belongs to the DEAD box helicase family.</text>
</comment>
<dbReference type="GO" id="GO:0003724">
    <property type="term" value="F:RNA helicase activity"/>
    <property type="evidence" value="ECO:0007669"/>
    <property type="project" value="UniProtKB-EC"/>
</dbReference>
<evidence type="ECO:0000256" key="12">
    <source>
        <dbReference type="RuleBase" id="RU000492"/>
    </source>
</evidence>
<dbReference type="InterPro" id="IPR014001">
    <property type="entry name" value="Helicase_ATP-bd"/>
</dbReference>
<dbReference type="Pfam" id="PF00270">
    <property type="entry name" value="DEAD"/>
    <property type="match status" value="1"/>
</dbReference>
<protein>
    <recommendedName>
        <fullName evidence="2">RNA helicase</fullName>
        <ecNumber evidence="2">3.6.4.13</ecNumber>
    </recommendedName>
</protein>
<dbReference type="CDD" id="cd17946">
    <property type="entry name" value="DEADc_DDX24"/>
    <property type="match status" value="1"/>
</dbReference>
<feature type="compositionally biased region" description="Basic residues" evidence="13">
    <location>
        <begin position="127"/>
        <end position="142"/>
    </location>
</feature>
<feature type="short sequence motif" description="Q motif" evidence="11">
    <location>
        <begin position="175"/>
        <end position="203"/>
    </location>
</feature>
<feature type="region of interest" description="Disordered" evidence="13">
    <location>
        <begin position="686"/>
        <end position="705"/>
    </location>
</feature>
<dbReference type="PROSITE" id="PS51192">
    <property type="entry name" value="HELICASE_ATP_BIND_1"/>
    <property type="match status" value="1"/>
</dbReference>
<keyword evidence="5 12" id="KW-0378">Hydrolase</keyword>
<dbReference type="SMART" id="SM00487">
    <property type="entry name" value="DEXDc"/>
    <property type="match status" value="1"/>
</dbReference>
<evidence type="ECO:0000256" key="1">
    <source>
        <dbReference type="ARBA" id="ARBA00004123"/>
    </source>
</evidence>
<evidence type="ECO:0000256" key="2">
    <source>
        <dbReference type="ARBA" id="ARBA00012552"/>
    </source>
</evidence>
<dbReference type="Gene3D" id="3.40.50.300">
    <property type="entry name" value="P-loop containing nucleotide triphosphate hydrolases"/>
    <property type="match status" value="2"/>
</dbReference>
<dbReference type="InterPro" id="IPR014014">
    <property type="entry name" value="RNA_helicase_DEAD_Q_motif"/>
</dbReference>
<evidence type="ECO:0000313" key="18">
    <source>
        <dbReference type="Proteomes" id="UP001447188"/>
    </source>
</evidence>
<dbReference type="PROSITE" id="PS51195">
    <property type="entry name" value="Q_MOTIF"/>
    <property type="match status" value="1"/>
</dbReference>
<evidence type="ECO:0000256" key="6">
    <source>
        <dbReference type="ARBA" id="ARBA00022806"/>
    </source>
</evidence>
<proteinExistence type="inferred from homology"/>
<evidence type="ECO:0000256" key="7">
    <source>
        <dbReference type="ARBA" id="ARBA00022840"/>
    </source>
</evidence>
<keyword evidence="3" id="KW-0690">Ribosome biogenesis</keyword>
<keyword evidence="8" id="KW-0694">RNA-binding</keyword>
<feature type="compositionally biased region" description="Basic residues" evidence="13">
    <location>
        <begin position="692"/>
        <end position="701"/>
    </location>
</feature>
<feature type="compositionally biased region" description="Acidic residues" evidence="13">
    <location>
        <begin position="371"/>
        <end position="387"/>
    </location>
</feature>
<feature type="region of interest" description="Disordered" evidence="13">
    <location>
        <begin position="86"/>
        <end position="161"/>
    </location>
</feature>
<keyword evidence="7 12" id="KW-0067">ATP-binding</keyword>
<dbReference type="Pfam" id="PF00271">
    <property type="entry name" value="Helicase_C"/>
    <property type="match status" value="1"/>
</dbReference>
<organism evidence="17 18">
    <name type="scientific">Discina gigas</name>
    <dbReference type="NCBI Taxonomy" id="1032678"/>
    <lineage>
        <taxon>Eukaryota</taxon>
        <taxon>Fungi</taxon>
        <taxon>Dikarya</taxon>
        <taxon>Ascomycota</taxon>
        <taxon>Pezizomycotina</taxon>
        <taxon>Pezizomycetes</taxon>
        <taxon>Pezizales</taxon>
        <taxon>Discinaceae</taxon>
        <taxon>Discina</taxon>
    </lineage>
</organism>
<feature type="region of interest" description="Disordered" evidence="13">
    <location>
        <begin position="1"/>
        <end position="39"/>
    </location>
</feature>
<feature type="compositionally biased region" description="Basic and acidic residues" evidence="13">
    <location>
        <begin position="96"/>
        <end position="105"/>
    </location>
</feature>
<evidence type="ECO:0000256" key="10">
    <source>
        <dbReference type="ARBA" id="ARBA00047984"/>
    </source>
</evidence>
<dbReference type="InterPro" id="IPR000629">
    <property type="entry name" value="RNA-helicase_DEAD-box_CS"/>
</dbReference>
<keyword evidence="4 12" id="KW-0547">Nucleotide-binding</keyword>
<evidence type="ECO:0000256" key="3">
    <source>
        <dbReference type="ARBA" id="ARBA00022517"/>
    </source>
</evidence>
<sequence>MAAGDRNKRARPPPATQEPRKRARATENDTAHPISIDGLAWQEVAMPDRLEDVEGFMGMEEVDGVDVLRTDDGGLMYKVIDVPRRKAATAKANSAKPEKGEQAEGEKDEEEEQEWGGIDDKPDKTKQKAKRKQKKRKEKRHAAAAAEAAEAAGPQPIPESAFDLLPEEDEDISLPAWDSLELSLPVLRALSQMSFTSPTPIQLAAIPEIVAGRDFIGKASTGSGKTLAFGIPMLEHYLKQSFSVPIDGDTPYDKNADRMPLALVLSPTRELAHQLHSHLTALAAFIPDIRIVSVTGGLSIQKQLRQLTENGGADVIIATPGRLWEVVSEGHGWIEKLRKGLKFLVVDEADRLLQEGHYKEVVDVLHLLDKPDDDDDDDNEDEGEEPENEGKKQKKTAKVERQTLVFSATFHKGLQQKLAGKSTKNSGGGDLMGQKESMEYLLKKLHFREESPKFIDVNPAGQLAERLSEGIIECGAMEKDLYLYYLLLRYPSRTLIFTNSISSTKRLAPLLAMLRLPVFPLHSRMIQKARMRSLERFSSPTNPNSILIATDVAARGLDIKNVDMVVHYHLPRAADMYVHRSGRTARGLDARGVSVLLCSPDEVVSVRRLVGKVHESDPTVKSTGRYMMKGFNVDRKLVNRLKPRLDLAKKIADSSIEKQKKGHEDEWLKTAAEELGVDYDSEDFGRNDNARRGRQGGKIKKERAANATKADLASWKMQLDELLKHRVNSGFSERYLTSGTVNLAHSLFQAGLEGRPQGGFLGLEERSALDEVGG</sequence>
<feature type="compositionally biased region" description="Low complexity" evidence="13">
    <location>
        <begin position="143"/>
        <end position="154"/>
    </location>
</feature>
<gene>
    <name evidence="17" type="primary">MAK5</name>
    <name evidence="17" type="ORF">Q9L58_000133</name>
</gene>
<feature type="domain" description="DEAD-box RNA helicase Q" evidence="16">
    <location>
        <begin position="175"/>
        <end position="203"/>
    </location>
</feature>
<dbReference type="EC" id="3.6.4.13" evidence="2"/>
<evidence type="ECO:0000259" key="14">
    <source>
        <dbReference type="PROSITE" id="PS51192"/>
    </source>
</evidence>
<dbReference type="InterPro" id="IPR027417">
    <property type="entry name" value="P-loop_NTPase"/>
</dbReference>